<protein>
    <submittedName>
        <fullName evidence="2">NAD(P)H-dependent oxidoreductase</fullName>
    </submittedName>
</protein>
<reference evidence="2" key="1">
    <citation type="journal article" date="2023" name="Comput. Struct. Biotechnol. J.">
        <title>Discovery of a novel marine Bacteroidetes with a rich repertoire of carbohydrate-active enzymes.</title>
        <authorList>
            <person name="Chen B."/>
            <person name="Liu G."/>
            <person name="Chen Q."/>
            <person name="Wang H."/>
            <person name="Liu L."/>
            <person name="Tang K."/>
        </authorList>
    </citation>
    <scope>NUCLEOTIDE SEQUENCE</scope>
    <source>
        <strain evidence="2">TK19036</strain>
    </source>
</reference>
<dbReference type="GO" id="GO:0016491">
    <property type="term" value="F:oxidoreductase activity"/>
    <property type="evidence" value="ECO:0007669"/>
    <property type="project" value="InterPro"/>
</dbReference>
<dbReference type="PANTHER" id="PTHR30543:SF21">
    <property type="entry name" value="NAD(P)H-DEPENDENT FMN REDUCTASE LOT6"/>
    <property type="match status" value="1"/>
</dbReference>
<dbReference type="Gene3D" id="3.40.50.360">
    <property type="match status" value="1"/>
</dbReference>
<accession>A0AA49JHC0</accession>
<gene>
    <name evidence="2" type="ORF">K4G66_04695</name>
</gene>
<dbReference type="InterPro" id="IPR050712">
    <property type="entry name" value="NAD(P)H-dep_reductase"/>
</dbReference>
<dbReference type="PANTHER" id="PTHR30543">
    <property type="entry name" value="CHROMATE REDUCTASE"/>
    <property type="match status" value="1"/>
</dbReference>
<dbReference type="GO" id="GO:0010181">
    <property type="term" value="F:FMN binding"/>
    <property type="evidence" value="ECO:0007669"/>
    <property type="project" value="TreeGrafter"/>
</dbReference>
<feature type="domain" description="NADPH-dependent FMN reductase-like" evidence="1">
    <location>
        <begin position="3"/>
        <end position="138"/>
    </location>
</feature>
<name>A0AA49JHC0_9BACT</name>
<reference evidence="2" key="2">
    <citation type="journal article" date="2024" name="Antonie Van Leeuwenhoek">
        <title>Roseihalotalea indica gen. nov., sp. nov., a halophilic Bacteroidetes from mesopelagic Southwest Indian Ocean with higher carbohydrate metabolic potential.</title>
        <authorList>
            <person name="Chen B."/>
            <person name="Zhang M."/>
            <person name="Lin D."/>
            <person name="Ye J."/>
            <person name="Tang K."/>
        </authorList>
    </citation>
    <scope>NUCLEOTIDE SEQUENCE</scope>
    <source>
        <strain evidence="2">TK19036</strain>
    </source>
</reference>
<dbReference type="EMBL" id="CP120682">
    <property type="protein sequence ID" value="WKN38005.1"/>
    <property type="molecule type" value="Genomic_DNA"/>
</dbReference>
<evidence type="ECO:0000313" key="2">
    <source>
        <dbReference type="EMBL" id="WKN38005.1"/>
    </source>
</evidence>
<dbReference type="InterPro" id="IPR005025">
    <property type="entry name" value="FMN_Rdtase-like_dom"/>
</dbReference>
<proteinExistence type="predicted"/>
<dbReference type="GO" id="GO:0005829">
    <property type="term" value="C:cytosol"/>
    <property type="evidence" value="ECO:0007669"/>
    <property type="project" value="TreeGrafter"/>
</dbReference>
<dbReference type="Pfam" id="PF03358">
    <property type="entry name" value="FMN_red"/>
    <property type="match status" value="1"/>
</dbReference>
<organism evidence="2">
    <name type="scientific">Roseihalotalea indica</name>
    <dbReference type="NCBI Taxonomy" id="2867963"/>
    <lineage>
        <taxon>Bacteria</taxon>
        <taxon>Pseudomonadati</taxon>
        <taxon>Bacteroidota</taxon>
        <taxon>Cytophagia</taxon>
        <taxon>Cytophagales</taxon>
        <taxon>Catalimonadaceae</taxon>
        <taxon>Roseihalotalea</taxon>
    </lineage>
</organism>
<dbReference type="AlphaFoldDB" id="A0AA49JHC0"/>
<dbReference type="SUPFAM" id="SSF52218">
    <property type="entry name" value="Flavoproteins"/>
    <property type="match status" value="1"/>
</dbReference>
<dbReference type="InterPro" id="IPR029039">
    <property type="entry name" value="Flavoprotein-like_sf"/>
</dbReference>
<evidence type="ECO:0000259" key="1">
    <source>
        <dbReference type="Pfam" id="PF03358"/>
    </source>
</evidence>
<sequence length="174" mass="19413">MTIIIVGTNRKDANSRTIATYYQRLLEKKGEPSQLLDLIDLPIDFLTTALYENNGRNEEFNIFRQMLEDHDRFVFVVPEYNGSFPGVLKAFIDGLEYPSKLKGKKAALVGVATGMQGGSLAISHLTDVLHYLGMQVLPIKPTLAFIHNHLSDKDEITHPVYGSLLEQQALALIA</sequence>